<protein>
    <submittedName>
        <fullName evidence="1">Uncharacterized protein</fullName>
    </submittedName>
</protein>
<dbReference type="EMBL" id="CAGKOT010000047">
    <property type="protein sequence ID" value="CAB5382800.1"/>
    <property type="molecule type" value="Genomic_DNA"/>
</dbReference>
<dbReference type="OrthoDB" id="10462722at2759"/>
<dbReference type="AlphaFoldDB" id="A0A915ZPK8"/>
<organism evidence="1 2">
    <name type="scientific">Rhizophagus irregularis</name>
    <dbReference type="NCBI Taxonomy" id="588596"/>
    <lineage>
        <taxon>Eukaryota</taxon>
        <taxon>Fungi</taxon>
        <taxon>Fungi incertae sedis</taxon>
        <taxon>Mucoromycota</taxon>
        <taxon>Glomeromycotina</taxon>
        <taxon>Glomeromycetes</taxon>
        <taxon>Glomerales</taxon>
        <taxon>Glomeraceae</taxon>
        <taxon>Rhizophagus</taxon>
    </lineage>
</organism>
<reference evidence="1" key="1">
    <citation type="submission" date="2020-05" db="EMBL/GenBank/DDBJ databases">
        <authorList>
            <person name="Rincon C."/>
            <person name="Sanders R I."/>
            <person name="Robbins C."/>
            <person name="Chaturvedi A."/>
        </authorList>
    </citation>
    <scope>NUCLEOTIDE SEQUENCE</scope>
    <source>
        <strain evidence="1">CHB12</strain>
    </source>
</reference>
<proteinExistence type="predicted"/>
<sequence length="90" mass="10776">MELGNYVISRTYEHTKIKNDTKIDAINYVRMKVRNAKYLRNYKNNYPILQNVFQCSRYLTNDDRKDNNIDRAILQYLITSTHATKKLCII</sequence>
<gene>
    <name evidence="1" type="ORF">CHRIB12_LOCUS18116</name>
</gene>
<dbReference type="Proteomes" id="UP000684084">
    <property type="component" value="Unassembled WGS sequence"/>
</dbReference>
<comment type="caution">
    <text evidence="1">The sequence shown here is derived from an EMBL/GenBank/DDBJ whole genome shotgun (WGS) entry which is preliminary data.</text>
</comment>
<name>A0A915ZPK8_9GLOM</name>
<accession>A0A915ZPK8</accession>
<evidence type="ECO:0000313" key="1">
    <source>
        <dbReference type="EMBL" id="CAB5382800.1"/>
    </source>
</evidence>
<evidence type="ECO:0000313" key="2">
    <source>
        <dbReference type="Proteomes" id="UP000684084"/>
    </source>
</evidence>